<dbReference type="EMBL" id="MHOP01000014">
    <property type="protein sequence ID" value="OGZ65783.1"/>
    <property type="molecule type" value="Genomic_DNA"/>
</dbReference>
<dbReference type="InterPro" id="IPR008910">
    <property type="entry name" value="MSC_TM_helix"/>
</dbReference>
<proteinExistence type="predicted"/>
<evidence type="ECO:0008006" key="4">
    <source>
        <dbReference type="Google" id="ProtNLM"/>
    </source>
</evidence>
<dbReference type="GO" id="GO:0008381">
    <property type="term" value="F:mechanosensitive monoatomic ion channel activity"/>
    <property type="evidence" value="ECO:0007669"/>
    <property type="project" value="InterPro"/>
</dbReference>
<accession>A0A1G2HTK1</accession>
<keyword evidence="1" id="KW-1133">Transmembrane helix</keyword>
<evidence type="ECO:0000313" key="2">
    <source>
        <dbReference type="EMBL" id="OGZ65783.1"/>
    </source>
</evidence>
<name>A0A1G2HTK1_9BACT</name>
<dbReference type="Proteomes" id="UP000178774">
    <property type="component" value="Unassembled WGS sequence"/>
</dbReference>
<dbReference type="PANTHER" id="PTHR30221:SF1">
    <property type="entry name" value="SMALL-CONDUCTANCE MECHANOSENSITIVE CHANNEL"/>
    <property type="match status" value="1"/>
</dbReference>
<comment type="caution">
    <text evidence="2">The sequence shown here is derived from an EMBL/GenBank/DDBJ whole genome shotgun (WGS) entry which is preliminary data.</text>
</comment>
<keyword evidence="1" id="KW-0472">Membrane</keyword>
<reference evidence="2 3" key="1">
    <citation type="journal article" date="2016" name="Nat. Commun.">
        <title>Thousands of microbial genomes shed light on interconnected biogeochemical processes in an aquifer system.</title>
        <authorList>
            <person name="Anantharaman K."/>
            <person name="Brown C.T."/>
            <person name="Hug L.A."/>
            <person name="Sharon I."/>
            <person name="Castelle C.J."/>
            <person name="Probst A.J."/>
            <person name="Thomas B.C."/>
            <person name="Singh A."/>
            <person name="Wilkins M.J."/>
            <person name="Karaoz U."/>
            <person name="Brodie E.L."/>
            <person name="Williams K.H."/>
            <person name="Hubbard S.S."/>
            <person name="Banfield J.F."/>
        </authorList>
    </citation>
    <scope>NUCLEOTIDE SEQUENCE [LARGE SCALE GENOMIC DNA]</scope>
</reference>
<keyword evidence="1" id="KW-0812">Transmembrane</keyword>
<protein>
    <recommendedName>
        <fullName evidence="4">Small-conductance mechanosensitive ion channel</fullName>
    </recommendedName>
</protein>
<feature type="transmembrane region" description="Helical" evidence="1">
    <location>
        <begin position="116"/>
        <end position="133"/>
    </location>
</feature>
<dbReference type="PANTHER" id="PTHR30221">
    <property type="entry name" value="SMALL-CONDUCTANCE MECHANOSENSITIVE CHANNEL"/>
    <property type="match status" value="1"/>
</dbReference>
<feature type="transmembrane region" description="Helical" evidence="1">
    <location>
        <begin position="25"/>
        <end position="46"/>
    </location>
</feature>
<gene>
    <name evidence="2" type="ORF">A2822_01210</name>
</gene>
<organism evidence="2 3">
    <name type="scientific">Candidatus Staskawiczbacteria bacterium RIFCSPHIGHO2_01_FULL_41_41</name>
    <dbReference type="NCBI Taxonomy" id="1802203"/>
    <lineage>
        <taxon>Bacteria</taxon>
        <taxon>Candidatus Staskawicziibacteriota</taxon>
    </lineage>
</organism>
<sequence>MTYSDWSLTIIQPFLQDAVGFLGRLVLAIVVFIIGYLIAVGIGKIITEVLKSVRFNSLFTKEGWSHALQRANINVHPAEFIGAIFKWVVVILALLLAVDILHLAQFGGILTQVLNYLPNVVVAALIFVVAVIISDIIEKIIRVGVERMKIGHGYLAASIVKWAIWIFTIFLILDQLLPNSVLIQTLYMAIVWGIVGAVALGVAIAIGLGGKETAAEIISDMWRKIEHKG</sequence>
<evidence type="ECO:0000313" key="3">
    <source>
        <dbReference type="Proteomes" id="UP000178774"/>
    </source>
</evidence>
<feature type="transmembrane region" description="Helical" evidence="1">
    <location>
        <begin position="154"/>
        <end position="173"/>
    </location>
</feature>
<dbReference type="InterPro" id="IPR045275">
    <property type="entry name" value="MscS_archaea/bacteria_type"/>
</dbReference>
<dbReference type="Pfam" id="PF05552">
    <property type="entry name" value="MS_channel_1st_1"/>
    <property type="match status" value="2"/>
</dbReference>
<feature type="transmembrane region" description="Helical" evidence="1">
    <location>
        <begin position="80"/>
        <end position="104"/>
    </location>
</feature>
<evidence type="ECO:0000256" key="1">
    <source>
        <dbReference type="SAM" id="Phobius"/>
    </source>
</evidence>
<feature type="transmembrane region" description="Helical" evidence="1">
    <location>
        <begin position="185"/>
        <end position="208"/>
    </location>
</feature>
<dbReference type="AlphaFoldDB" id="A0A1G2HTK1"/>
<dbReference type="Gene3D" id="1.10.287.1260">
    <property type="match status" value="1"/>
</dbReference>